<comment type="caution">
    <text evidence="2">The sequence shown here is derived from an EMBL/GenBank/DDBJ whole genome shotgun (WGS) entry which is preliminary data.</text>
</comment>
<evidence type="ECO:0000313" key="2">
    <source>
        <dbReference type="EMBL" id="KAK3169318.1"/>
    </source>
</evidence>
<feature type="compositionally biased region" description="Polar residues" evidence="1">
    <location>
        <begin position="211"/>
        <end position="221"/>
    </location>
</feature>
<dbReference type="EMBL" id="JASNWA010000009">
    <property type="protein sequence ID" value="KAK3169318.1"/>
    <property type="molecule type" value="Genomic_DNA"/>
</dbReference>
<name>A0AAE0DJK5_9LECA</name>
<evidence type="ECO:0000256" key="1">
    <source>
        <dbReference type="SAM" id="MobiDB-lite"/>
    </source>
</evidence>
<proteinExistence type="predicted"/>
<feature type="region of interest" description="Disordered" evidence="1">
    <location>
        <begin position="211"/>
        <end position="247"/>
    </location>
</feature>
<sequence>MASQGQTVSSEHQAFRMDPSICTACGVEWFSNQKLRRESIIRENQNRILHHELFRVSHINQLNELSIRNLNQEGERHASLAQSSKEAAAGLQRHLDNQQATFEVERRERALAIQSLEYESARREETERSLEHERAVVQKMTDILDKFELANGEGLTFDLVENISLGTLFHEWESARSEVTSLRTELQCKAAELQHKQLVLENLSGNFEVQSQSMSETSFSDSGEEASTEVADLQAASTLQGMGRRVE</sequence>
<gene>
    <name evidence="2" type="ORF">OEA41_008701</name>
</gene>
<dbReference type="Proteomes" id="UP001276659">
    <property type="component" value="Unassembled WGS sequence"/>
</dbReference>
<evidence type="ECO:0000313" key="3">
    <source>
        <dbReference type="Proteomes" id="UP001276659"/>
    </source>
</evidence>
<protein>
    <submittedName>
        <fullName evidence="2">Uncharacterized protein</fullName>
    </submittedName>
</protein>
<keyword evidence="3" id="KW-1185">Reference proteome</keyword>
<dbReference type="AlphaFoldDB" id="A0AAE0DJK5"/>
<accession>A0AAE0DJK5</accession>
<reference evidence="2" key="1">
    <citation type="submission" date="2022-11" db="EMBL/GenBank/DDBJ databases">
        <title>Chromosomal genome sequence assembly and mating type (MAT) locus characterization of the leprose asexual lichenized fungus Lepraria neglecta (Nyl.) Erichsen.</title>
        <authorList>
            <person name="Allen J.L."/>
            <person name="Pfeffer B."/>
        </authorList>
    </citation>
    <scope>NUCLEOTIDE SEQUENCE</scope>
    <source>
        <strain evidence="2">Allen 5258</strain>
    </source>
</reference>
<organism evidence="2 3">
    <name type="scientific">Lepraria neglecta</name>
    <dbReference type="NCBI Taxonomy" id="209136"/>
    <lineage>
        <taxon>Eukaryota</taxon>
        <taxon>Fungi</taxon>
        <taxon>Dikarya</taxon>
        <taxon>Ascomycota</taxon>
        <taxon>Pezizomycotina</taxon>
        <taxon>Lecanoromycetes</taxon>
        <taxon>OSLEUM clade</taxon>
        <taxon>Lecanoromycetidae</taxon>
        <taxon>Lecanorales</taxon>
        <taxon>Lecanorineae</taxon>
        <taxon>Stereocaulaceae</taxon>
        <taxon>Lepraria</taxon>
    </lineage>
</organism>